<proteinExistence type="inferred from homology"/>
<dbReference type="InterPro" id="IPR059068">
    <property type="entry name" value="TPR_P4H"/>
</dbReference>
<dbReference type="AlphaFoldDB" id="A0A147BDG2"/>
<keyword evidence="12" id="KW-0325">Glycoprotein</keyword>
<feature type="domain" description="Fe2OG dioxygenase" evidence="15">
    <location>
        <begin position="383"/>
        <end position="497"/>
    </location>
</feature>
<keyword evidence="7" id="KW-0256">Endoplasmic reticulum</keyword>
<dbReference type="InterPro" id="IPR005123">
    <property type="entry name" value="Oxoglu/Fe-dep_dioxygenase_dom"/>
</dbReference>
<dbReference type="GO" id="GO:0005506">
    <property type="term" value="F:iron ion binding"/>
    <property type="evidence" value="ECO:0007669"/>
    <property type="project" value="InterPro"/>
</dbReference>
<protein>
    <recommendedName>
        <fullName evidence="5">procollagen-proline 4-dioxygenase</fullName>
        <ecNumber evidence="5">1.14.11.2</ecNumber>
    </recommendedName>
</protein>
<dbReference type="PANTHER" id="PTHR10869">
    <property type="entry name" value="PROLYL 4-HYDROXYLASE ALPHA SUBUNIT"/>
    <property type="match status" value="1"/>
</dbReference>
<evidence type="ECO:0000256" key="14">
    <source>
        <dbReference type="SAM" id="SignalP"/>
    </source>
</evidence>
<evidence type="ECO:0000313" key="16">
    <source>
        <dbReference type="EMBL" id="JAR88502.1"/>
    </source>
</evidence>
<organism evidence="16">
    <name type="scientific">Ixodes ricinus</name>
    <name type="common">Common tick</name>
    <name type="synonym">Acarus ricinus</name>
    <dbReference type="NCBI Taxonomy" id="34613"/>
    <lineage>
        <taxon>Eukaryota</taxon>
        <taxon>Metazoa</taxon>
        <taxon>Ecdysozoa</taxon>
        <taxon>Arthropoda</taxon>
        <taxon>Chelicerata</taxon>
        <taxon>Arachnida</taxon>
        <taxon>Acari</taxon>
        <taxon>Parasitiformes</taxon>
        <taxon>Ixodida</taxon>
        <taxon>Ixodoidea</taxon>
        <taxon>Ixodidae</taxon>
        <taxon>Ixodinae</taxon>
        <taxon>Ixodes</taxon>
    </lineage>
</organism>
<feature type="region of interest" description="Disordered" evidence="13">
    <location>
        <begin position="231"/>
        <end position="253"/>
    </location>
</feature>
<dbReference type="PROSITE" id="PS51471">
    <property type="entry name" value="FE2OG_OXY"/>
    <property type="match status" value="1"/>
</dbReference>
<dbReference type="InterPro" id="IPR013547">
    <property type="entry name" value="P4H_N"/>
</dbReference>
<dbReference type="Gene3D" id="1.25.40.10">
    <property type="entry name" value="Tetratricopeptide repeat domain"/>
    <property type="match status" value="1"/>
</dbReference>
<evidence type="ECO:0000259" key="15">
    <source>
        <dbReference type="PROSITE" id="PS51471"/>
    </source>
</evidence>
<evidence type="ECO:0000256" key="11">
    <source>
        <dbReference type="ARBA" id="ARBA00023004"/>
    </source>
</evidence>
<feature type="chain" id="PRO_5007542064" description="procollagen-proline 4-dioxygenase" evidence="14">
    <location>
        <begin position="21"/>
        <end position="513"/>
    </location>
</feature>
<keyword evidence="10" id="KW-0560">Oxidoreductase</keyword>
<dbReference type="GO" id="GO:0031418">
    <property type="term" value="F:L-ascorbic acid binding"/>
    <property type="evidence" value="ECO:0007669"/>
    <property type="project" value="UniProtKB-KW"/>
</dbReference>
<evidence type="ECO:0000256" key="12">
    <source>
        <dbReference type="ARBA" id="ARBA00023180"/>
    </source>
</evidence>
<evidence type="ECO:0000256" key="1">
    <source>
        <dbReference type="ARBA" id="ARBA00001961"/>
    </source>
</evidence>
<dbReference type="PANTHER" id="PTHR10869:SF244">
    <property type="entry name" value="PROLYL 4-HYDROXYLASE SUBUNIT ALPHA-2"/>
    <property type="match status" value="1"/>
</dbReference>
<evidence type="ECO:0000256" key="8">
    <source>
        <dbReference type="ARBA" id="ARBA00022896"/>
    </source>
</evidence>
<keyword evidence="6" id="KW-0479">Metal-binding</keyword>
<dbReference type="Pfam" id="PF08336">
    <property type="entry name" value="P4Ha_N"/>
    <property type="match status" value="1"/>
</dbReference>
<reference evidence="16" key="1">
    <citation type="journal article" date="2018" name="PLoS Negl. Trop. Dis.">
        <title>Sialome diversity of ticks revealed by RNAseq of single tick salivary glands.</title>
        <authorList>
            <person name="Perner J."/>
            <person name="Kropackova S."/>
            <person name="Kopacek P."/>
            <person name="Ribeiro J.M."/>
        </authorList>
    </citation>
    <scope>NUCLEOTIDE SEQUENCE</scope>
    <source>
        <strain evidence="16">Siblings of single egg batch collected in Ceske Budejovice</strain>
        <tissue evidence="16">Salivary glands</tissue>
    </source>
</reference>
<dbReference type="InterPro" id="IPR044862">
    <property type="entry name" value="Pro_4_hyd_alph_FE2OG_OXY"/>
</dbReference>
<feature type="compositionally biased region" description="Basic and acidic residues" evidence="13">
    <location>
        <begin position="231"/>
        <end position="240"/>
    </location>
</feature>
<comment type="cofactor">
    <cofactor evidence="1">
        <name>L-ascorbate</name>
        <dbReference type="ChEBI" id="CHEBI:38290"/>
    </cofactor>
</comment>
<evidence type="ECO:0000256" key="6">
    <source>
        <dbReference type="ARBA" id="ARBA00022723"/>
    </source>
</evidence>
<evidence type="ECO:0000256" key="5">
    <source>
        <dbReference type="ARBA" id="ARBA00012269"/>
    </source>
</evidence>
<dbReference type="GO" id="GO:0004656">
    <property type="term" value="F:procollagen-proline 4-dioxygenase activity"/>
    <property type="evidence" value="ECO:0007669"/>
    <property type="project" value="UniProtKB-EC"/>
</dbReference>
<evidence type="ECO:0000256" key="2">
    <source>
        <dbReference type="ARBA" id="ARBA00002035"/>
    </source>
</evidence>
<evidence type="ECO:0000256" key="9">
    <source>
        <dbReference type="ARBA" id="ARBA00022964"/>
    </source>
</evidence>
<evidence type="ECO:0000256" key="3">
    <source>
        <dbReference type="ARBA" id="ARBA00004319"/>
    </source>
</evidence>
<keyword evidence="11" id="KW-0408">Iron</keyword>
<dbReference type="InterPro" id="IPR011990">
    <property type="entry name" value="TPR-like_helical_dom_sf"/>
</dbReference>
<dbReference type="GO" id="GO:0005788">
    <property type="term" value="C:endoplasmic reticulum lumen"/>
    <property type="evidence" value="ECO:0007669"/>
    <property type="project" value="UniProtKB-SubCell"/>
</dbReference>
<comment type="similarity">
    <text evidence="4">Belongs to the P4HA family.</text>
</comment>
<feature type="signal peptide" evidence="14">
    <location>
        <begin position="1"/>
        <end position="20"/>
    </location>
</feature>
<dbReference type="SMART" id="SM00702">
    <property type="entry name" value="P4Hc"/>
    <property type="match status" value="1"/>
</dbReference>
<dbReference type="InterPro" id="IPR045054">
    <property type="entry name" value="P4HA-like"/>
</dbReference>
<dbReference type="Gene3D" id="6.10.140.1460">
    <property type="match status" value="1"/>
</dbReference>
<dbReference type="FunFam" id="1.25.40.10:FF:002498">
    <property type="entry name" value="Prolyl 4-hydroxylase alpha subunit, putative"/>
    <property type="match status" value="1"/>
</dbReference>
<comment type="subcellular location">
    <subcellularLocation>
        <location evidence="3">Endoplasmic reticulum lumen</location>
    </subcellularLocation>
</comment>
<comment type="function">
    <text evidence="2">Catalyzes the post-translational formation of 4-hydroxyproline in -Xaa-Pro-Gly- sequences in collagens and other proteins.</text>
</comment>
<dbReference type="InterPro" id="IPR006620">
    <property type="entry name" value="Pro_4_hyd_alph"/>
</dbReference>
<dbReference type="Gene3D" id="2.60.120.620">
    <property type="entry name" value="q2cbj1_9rhob like domain"/>
    <property type="match status" value="1"/>
</dbReference>
<evidence type="ECO:0000256" key="7">
    <source>
        <dbReference type="ARBA" id="ARBA00022824"/>
    </source>
</evidence>
<evidence type="ECO:0000256" key="10">
    <source>
        <dbReference type="ARBA" id="ARBA00023002"/>
    </source>
</evidence>
<dbReference type="Pfam" id="PF23558">
    <property type="entry name" value="TPR_P4H"/>
    <property type="match status" value="1"/>
</dbReference>
<dbReference type="Pfam" id="PF13640">
    <property type="entry name" value="2OG-FeII_Oxy_3"/>
    <property type="match status" value="1"/>
</dbReference>
<name>A0A147BDG2_IXORI</name>
<accession>A0A147BDG2</accession>
<keyword evidence="14" id="KW-0732">Signal</keyword>
<dbReference type="EC" id="1.14.11.2" evidence="5"/>
<keyword evidence="8" id="KW-0847">Vitamin C</keyword>
<sequence>MWRRLLLPLVLVSLIGAGQTNEIFSSVSHMNDLVSLERRLAYKVGDFLHRMETKLGYLRSFLNDYYQTTATQDLQLTSSEELFGSSTASPIDAYTTIKRLSVDWNEIVNQFREPDWLEIERLMMESNDTFPRQTDLVDAGEALIRLQKTYRLNLTDLTRGIIMGHQSMAYLSARDCFYFGQLLYNKADYEHATQWFQEALTKVNFEKQPSITPRSIHSYLSSSLELMEEQKRSEEEHYSDMSDEVPCSQTPQNAGRGYTDAFSALCRGEKIRNASEEKDLFCLYDVPHPYFKIGPVKVEQMSKNPYVVQFYDVLWPQEIKAFRRMGDPQLERATVRDTAKNTVSHGRVSQVAWISPDSDVLLDRVNARVAMLTGLSTDYEKGDSEIFQYNSYGPGGHYEPHHDYLFEHYTPEQREELDDVDKLGGDRIATFMFYLSDVNLGGSTVFPYAKAGVMPKMGSAAFWYNMREDGSYDRATLHGACSVLHGTKHVVNLWFRVNGQTFKRPCPVKRQDS</sequence>
<evidence type="ECO:0000256" key="4">
    <source>
        <dbReference type="ARBA" id="ARBA00006511"/>
    </source>
</evidence>
<evidence type="ECO:0000256" key="13">
    <source>
        <dbReference type="SAM" id="MobiDB-lite"/>
    </source>
</evidence>
<dbReference type="EMBL" id="GEGO01006902">
    <property type="protein sequence ID" value="JAR88502.1"/>
    <property type="molecule type" value="Transcribed_RNA"/>
</dbReference>
<keyword evidence="9" id="KW-0223">Dioxygenase</keyword>